<keyword evidence="2" id="KW-1185">Reference proteome</keyword>
<dbReference type="InterPro" id="IPR032025">
    <property type="entry name" value="DUF5063"/>
</dbReference>
<sequence>MSLAIEAFIDNARTYCELIESDRHDLGTLRQTLLALMQGVPYLIVNGADDSNDIEFPRRGHDGWTEDVSRLADFPLQYYRMVFNPLELEDESTVVGDVCDDLADIYGDLWHGLQAHDAGATIHAVNYWRDSYRDHWGHHAVGAVSAIDSYIRQNVG</sequence>
<evidence type="ECO:0000313" key="1">
    <source>
        <dbReference type="EMBL" id="QDS97613.1"/>
    </source>
</evidence>
<dbReference type="InterPro" id="IPR038312">
    <property type="entry name" value="DUF5063_sf"/>
</dbReference>
<dbReference type="AlphaFoldDB" id="A0A517MRV6"/>
<name>A0A517MRV6_9BACT</name>
<dbReference type="OrthoDB" id="5565794at2"/>
<gene>
    <name evidence="1" type="ORF">HG15A2_08760</name>
</gene>
<dbReference type="EMBL" id="CP036263">
    <property type="protein sequence ID" value="QDS97613.1"/>
    <property type="molecule type" value="Genomic_DNA"/>
</dbReference>
<evidence type="ECO:0000313" key="2">
    <source>
        <dbReference type="Proteomes" id="UP000319852"/>
    </source>
</evidence>
<dbReference type="Proteomes" id="UP000319852">
    <property type="component" value="Chromosome"/>
</dbReference>
<reference evidence="1 2" key="1">
    <citation type="submission" date="2019-02" db="EMBL/GenBank/DDBJ databases">
        <title>Deep-cultivation of Planctomycetes and their phenomic and genomic characterization uncovers novel biology.</title>
        <authorList>
            <person name="Wiegand S."/>
            <person name="Jogler M."/>
            <person name="Boedeker C."/>
            <person name="Pinto D."/>
            <person name="Vollmers J."/>
            <person name="Rivas-Marin E."/>
            <person name="Kohn T."/>
            <person name="Peeters S.H."/>
            <person name="Heuer A."/>
            <person name="Rast P."/>
            <person name="Oberbeckmann S."/>
            <person name="Bunk B."/>
            <person name="Jeske O."/>
            <person name="Meyerdierks A."/>
            <person name="Storesund J.E."/>
            <person name="Kallscheuer N."/>
            <person name="Luecker S."/>
            <person name="Lage O.M."/>
            <person name="Pohl T."/>
            <person name="Merkel B.J."/>
            <person name="Hornburger P."/>
            <person name="Mueller R.-W."/>
            <person name="Bruemmer F."/>
            <person name="Labrenz M."/>
            <person name="Spormann A.M."/>
            <person name="Op den Camp H."/>
            <person name="Overmann J."/>
            <person name="Amann R."/>
            <person name="Jetten M.S.M."/>
            <person name="Mascher T."/>
            <person name="Medema M.H."/>
            <person name="Devos D.P."/>
            <person name="Kaster A.-K."/>
            <person name="Ovreas L."/>
            <person name="Rohde M."/>
            <person name="Galperin M.Y."/>
            <person name="Jogler C."/>
        </authorList>
    </citation>
    <scope>NUCLEOTIDE SEQUENCE [LARGE SCALE GENOMIC DNA]</scope>
    <source>
        <strain evidence="1 2">HG15A2</strain>
    </source>
</reference>
<organism evidence="1 2">
    <name type="scientific">Adhaeretor mobilis</name>
    <dbReference type="NCBI Taxonomy" id="1930276"/>
    <lineage>
        <taxon>Bacteria</taxon>
        <taxon>Pseudomonadati</taxon>
        <taxon>Planctomycetota</taxon>
        <taxon>Planctomycetia</taxon>
        <taxon>Pirellulales</taxon>
        <taxon>Lacipirellulaceae</taxon>
        <taxon>Adhaeretor</taxon>
    </lineage>
</organism>
<dbReference type="Gene3D" id="1.20.120.1550">
    <property type="entry name" value="Protein of unknown function DUF5063"/>
    <property type="match status" value="1"/>
</dbReference>
<dbReference type="Pfam" id="PF16702">
    <property type="entry name" value="DUF5063"/>
    <property type="match status" value="1"/>
</dbReference>
<proteinExistence type="predicted"/>
<accession>A0A517MRV6</accession>
<protein>
    <recommendedName>
        <fullName evidence="3">DUF5063 domain-containing protein</fullName>
    </recommendedName>
</protein>
<evidence type="ECO:0008006" key="3">
    <source>
        <dbReference type="Google" id="ProtNLM"/>
    </source>
</evidence>
<dbReference type="RefSeq" id="WP_145058131.1">
    <property type="nucleotide sequence ID" value="NZ_CP036263.1"/>
</dbReference>
<dbReference type="KEGG" id="amob:HG15A2_08760"/>